<comment type="caution">
    <text evidence="1">The sequence shown here is derived from an EMBL/GenBank/DDBJ whole genome shotgun (WGS) entry which is preliminary data.</text>
</comment>
<dbReference type="EMBL" id="BAABBO010000010">
    <property type="protein sequence ID" value="GAA3965415.1"/>
    <property type="molecule type" value="Genomic_DNA"/>
</dbReference>
<keyword evidence="2" id="KW-1185">Reference proteome</keyword>
<name>A0ABP7PI36_9GAMM</name>
<sequence length="78" mass="8676">MIRVSPRAIVDEPVFTETLYHYVNRQHQQQVEALAQLLKQAKAEGCAERISSHVLSANAYSTSQQPAVLCSALRNTAH</sequence>
<gene>
    <name evidence="1" type="ORF">GCM10022278_24030</name>
</gene>
<accession>A0ABP7PI36</accession>
<reference evidence="2" key="1">
    <citation type="journal article" date="2019" name="Int. J. Syst. Evol. Microbiol.">
        <title>The Global Catalogue of Microorganisms (GCM) 10K type strain sequencing project: providing services to taxonomists for standard genome sequencing and annotation.</title>
        <authorList>
            <consortium name="The Broad Institute Genomics Platform"/>
            <consortium name="The Broad Institute Genome Sequencing Center for Infectious Disease"/>
            <person name="Wu L."/>
            <person name="Ma J."/>
        </authorList>
    </citation>
    <scope>NUCLEOTIDE SEQUENCE [LARGE SCALE GENOMIC DNA]</scope>
    <source>
        <strain evidence="2">JCM 17555</strain>
    </source>
</reference>
<dbReference type="Proteomes" id="UP001501337">
    <property type="component" value="Unassembled WGS sequence"/>
</dbReference>
<protein>
    <submittedName>
        <fullName evidence="1">Uncharacterized protein</fullName>
    </submittedName>
</protein>
<evidence type="ECO:0000313" key="2">
    <source>
        <dbReference type="Proteomes" id="UP001501337"/>
    </source>
</evidence>
<proteinExistence type="predicted"/>
<organism evidence="1 2">
    <name type="scientific">Allohahella marinimesophila</name>
    <dbReference type="NCBI Taxonomy" id="1054972"/>
    <lineage>
        <taxon>Bacteria</taxon>
        <taxon>Pseudomonadati</taxon>
        <taxon>Pseudomonadota</taxon>
        <taxon>Gammaproteobacteria</taxon>
        <taxon>Oceanospirillales</taxon>
        <taxon>Hahellaceae</taxon>
        <taxon>Allohahella</taxon>
    </lineage>
</organism>
<evidence type="ECO:0000313" key="1">
    <source>
        <dbReference type="EMBL" id="GAA3965415.1"/>
    </source>
</evidence>